<dbReference type="HOGENOM" id="CLU_030125_1_0_1"/>
<dbReference type="Pfam" id="PF22917">
    <property type="entry name" value="PRISE"/>
    <property type="match status" value="1"/>
</dbReference>
<evidence type="ECO:0000259" key="1">
    <source>
        <dbReference type="Pfam" id="PF22917"/>
    </source>
</evidence>
<dbReference type="eggNOG" id="ENOG502QSRH">
    <property type="taxonomic scope" value="Eukaryota"/>
</dbReference>
<dbReference type="InterPro" id="IPR055222">
    <property type="entry name" value="PRISE-like_Rossmann-fold"/>
</dbReference>
<dbReference type="SUPFAM" id="SSF51735">
    <property type="entry name" value="NAD(P)-binding Rossmann-fold domains"/>
    <property type="match status" value="1"/>
</dbReference>
<dbReference type="OrthoDB" id="1731983at2759"/>
<dbReference type="OMA" id="LMNWYIT"/>
<dbReference type="EMBL" id="DS027684">
    <property type="protein sequence ID" value="EAW25568.1"/>
    <property type="molecule type" value="Genomic_DNA"/>
</dbReference>
<protein>
    <recommendedName>
        <fullName evidence="1">PRISE-like Rossmann-fold domain-containing protein</fullName>
    </recommendedName>
</protein>
<dbReference type="PANTHER" id="PTHR32487">
    <property type="entry name" value="3-OXO-DELTA(4,5)-STEROID 5-BETA-REDUCTASE"/>
    <property type="match status" value="1"/>
</dbReference>
<dbReference type="RefSeq" id="XP_001267465.1">
    <property type="nucleotide sequence ID" value="XM_001267464.1"/>
</dbReference>
<accession>A1CUZ1</accession>
<dbReference type="Proteomes" id="UP000006702">
    <property type="component" value="Unassembled WGS sequence"/>
</dbReference>
<reference evidence="3" key="1">
    <citation type="journal article" date="2008" name="PLoS Genet.">
        <title>Genomic islands in the pathogenic filamentous fungus Aspergillus fumigatus.</title>
        <authorList>
            <person name="Fedorova N.D."/>
            <person name="Khaldi N."/>
            <person name="Joardar V.S."/>
            <person name="Maiti R."/>
            <person name="Amedeo P."/>
            <person name="Anderson M.J."/>
            <person name="Crabtree J."/>
            <person name="Silva J.C."/>
            <person name="Badger J.H."/>
            <person name="Albarraq A."/>
            <person name="Angiuoli S."/>
            <person name="Bussey H."/>
            <person name="Bowyer P."/>
            <person name="Cotty P.J."/>
            <person name="Dyer P.S."/>
            <person name="Egan A."/>
            <person name="Galens K."/>
            <person name="Fraser-Liggett C.M."/>
            <person name="Haas B.J."/>
            <person name="Inman J.M."/>
            <person name="Kent R."/>
            <person name="Lemieux S."/>
            <person name="Malavazi I."/>
            <person name="Orvis J."/>
            <person name="Roemer T."/>
            <person name="Ronning C.M."/>
            <person name="Sundaram J.P."/>
            <person name="Sutton G."/>
            <person name="Turner G."/>
            <person name="Venter J.C."/>
            <person name="White O.R."/>
            <person name="Whitty B.R."/>
            <person name="Youngman P."/>
            <person name="Wolfe K.H."/>
            <person name="Goldman G.H."/>
            <person name="Wortman J.R."/>
            <person name="Jiang B."/>
            <person name="Denning D.W."/>
            <person name="Nierman W.C."/>
        </authorList>
    </citation>
    <scope>NUCLEOTIDE SEQUENCE [LARGE SCALE GENOMIC DNA]</scope>
    <source>
        <strain evidence="3">ATCC 1020 / DSM 3700 / CBS 544.65 / FGSC A1164 / JCM 1740 / NRRL 181 / WB 181</strain>
    </source>
</reference>
<dbReference type="CDD" id="cd08948">
    <property type="entry name" value="5beta-POR_like_SDR_a"/>
    <property type="match status" value="1"/>
</dbReference>
<gene>
    <name evidence="2" type="ORF">NFIA_043870</name>
</gene>
<evidence type="ECO:0000313" key="3">
    <source>
        <dbReference type="Proteomes" id="UP000006702"/>
    </source>
</evidence>
<feature type="domain" description="PRISE-like Rossmann-fold" evidence="1">
    <location>
        <begin position="16"/>
        <end position="381"/>
    </location>
</feature>
<dbReference type="InterPro" id="IPR036291">
    <property type="entry name" value="NAD(P)-bd_dom_sf"/>
</dbReference>
<sequence length="383" mass="44390">MSSNFLTVRQPTSKVAFVAGANGISGGAIIEHLIKLPCSEWSEIIVTSRKLLKSNHSDSRVRFIALDFLEPVKDIVEKMREHCTDVTHAFFTSYIHDNDFSKLHEKNCPLFRNFLESIDLACLKLKRVVLQTGGKHYGFQFRDITTPLMEQLPRYEGPHNIFYYEQEDDLFAIQKRHQTWQYNIIRPWAIIGYSCQYLGINETLTIAQYFLICRELGETPKWPGDLSSFHRVENQSYAPSIADLTLWAATQDHCKNETFNHVNGDVIVWKYLWHLLAEYFKVPMDQFEPPNESTVPMDMSEWAKDKQPVWETIVAKYGGDPKAFQPDAFALMNWYITPTEQKAPFIASISKARAFGWSRYDDTYRAWLNSFRSYENAGVLPVP</sequence>
<name>A1CUZ1_NEOFI</name>
<evidence type="ECO:0000313" key="2">
    <source>
        <dbReference type="EMBL" id="EAW25568.1"/>
    </source>
</evidence>
<dbReference type="AlphaFoldDB" id="A1CUZ1"/>
<dbReference type="PANTHER" id="PTHR32487:SF0">
    <property type="entry name" value="3-OXO-DELTA(4,5)-STEROID 5-BETA-REDUCTASE"/>
    <property type="match status" value="1"/>
</dbReference>
<dbReference type="KEGG" id="nfi:NFIA_043870"/>
<organism evidence="2 3">
    <name type="scientific">Neosartorya fischeri (strain ATCC 1020 / DSM 3700 / CBS 544.65 / FGSC A1164 / JCM 1740 / NRRL 181 / WB 181)</name>
    <name type="common">Aspergillus fischerianus</name>
    <dbReference type="NCBI Taxonomy" id="331117"/>
    <lineage>
        <taxon>Eukaryota</taxon>
        <taxon>Fungi</taxon>
        <taxon>Dikarya</taxon>
        <taxon>Ascomycota</taxon>
        <taxon>Pezizomycotina</taxon>
        <taxon>Eurotiomycetes</taxon>
        <taxon>Eurotiomycetidae</taxon>
        <taxon>Eurotiales</taxon>
        <taxon>Aspergillaceae</taxon>
        <taxon>Aspergillus</taxon>
        <taxon>Aspergillus subgen. Fumigati</taxon>
    </lineage>
</organism>
<proteinExistence type="predicted"/>
<keyword evidence="3" id="KW-1185">Reference proteome</keyword>
<dbReference type="VEuPathDB" id="FungiDB:NFIA_043870"/>
<dbReference type="Gene3D" id="3.40.50.720">
    <property type="entry name" value="NAD(P)-binding Rossmann-like Domain"/>
    <property type="match status" value="1"/>
</dbReference>
<dbReference type="GeneID" id="4594365"/>